<feature type="signal peptide" evidence="4">
    <location>
        <begin position="1"/>
        <end position="20"/>
    </location>
</feature>
<name>A0A4R1NFQ3_9GAMM</name>
<dbReference type="GO" id="GO:0030313">
    <property type="term" value="C:cell envelope"/>
    <property type="evidence" value="ECO:0007669"/>
    <property type="project" value="UniProtKB-SubCell"/>
</dbReference>
<evidence type="ECO:0000313" key="6">
    <source>
        <dbReference type="EMBL" id="TCL02950.1"/>
    </source>
</evidence>
<dbReference type="Pfam" id="PF13407">
    <property type="entry name" value="Peripla_BP_4"/>
    <property type="match status" value="1"/>
</dbReference>
<protein>
    <submittedName>
        <fullName evidence="6">Monosaccharide ABC transporter substrate-binding protein (CUT2 family)</fullName>
    </submittedName>
</protein>
<dbReference type="GO" id="GO:0030246">
    <property type="term" value="F:carbohydrate binding"/>
    <property type="evidence" value="ECO:0007669"/>
    <property type="project" value="UniProtKB-ARBA"/>
</dbReference>
<dbReference type="OrthoDB" id="250606at2"/>
<evidence type="ECO:0000256" key="1">
    <source>
        <dbReference type="ARBA" id="ARBA00004196"/>
    </source>
</evidence>
<sequence>MNLRLGICIAALLASGSALAEKPVNIAFLPGQVGIPFYSTMQCGAQKAAKEFNVALSWNGPPDWDIALQQPFIDAALQLHPAAVVLAPTDGNALITQVAELEKQGTPVITVDAPLNKPVETQSIQSNHYLGGVAAAKAMAEVAGASGTFLAVGMRPGLPDIDARVKGFTDTFKKEYPQAKLLPVIYPETSSTKAAQQVAAALQANPDLKGVYVTHSAAATGASSAIMEAGKRGTVKLISFDGDPQEIRDLKDGIYDALIIQQPYQMGYQSVKLAAELARKQINKAQVPHDNLLPFVIATQKNINDPAVRQYFYQTSCKS</sequence>
<dbReference type="RefSeq" id="WP_132921856.1">
    <property type="nucleotide sequence ID" value="NZ_SJOI01000001.1"/>
</dbReference>
<dbReference type="Proteomes" id="UP000294555">
    <property type="component" value="Unassembled WGS sequence"/>
</dbReference>
<evidence type="ECO:0000313" key="7">
    <source>
        <dbReference type="Proteomes" id="UP000294555"/>
    </source>
</evidence>
<proteinExistence type="inferred from homology"/>
<organism evidence="6 7">
    <name type="scientific">Sodalis ligni</name>
    <dbReference type="NCBI Taxonomy" id="2697027"/>
    <lineage>
        <taxon>Bacteria</taxon>
        <taxon>Pseudomonadati</taxon>
        <taxon>Pseudomonadota</taxon>
        <taxon>Gammaproteobacteria</taxon>
        <taxon>Enterobacterales</taxon>
        <taxon>Bruguierivoracaceae</taxon>
        <taxon>Sodalis</taxon>
    </lineage>
</organism>
<dbReference type="AlphaFoldDB" id="A0A4R1NFQ3"/>
<comment type="caution">
    <text evidence="6">The sequence shown here is derived from an EMBL/GenBank/DDBJ whole genome shotgun (WGS) entry which is preliminary data.</text>
</comment>
<dbReference type="Gene3D" id="3.40.50.2300">
    <property type="match status" value="2"/>
</dbReference>
<dbReference type="GO" id="GO:0055085">
    <property type="term" value="P:transmembrane transport"/>
    <property type="evidence" value="ECO:0007669"/>
    <property type="project" value="UniProtKB-ARBA"/>
</dbReference>
<keyword evidence="7" id="KW-1185">Reference proteome</keyword>
<evidence type="ECO:0000259" key="5">
    <source>
        <dbReference type="Pfam" id="PF13407"/>
    </source>
</evidence>
<dbReference type="InterPro" id="IPR025997">
    <property type="entry name" value="SBP_2_dom"/>
</dbReference>
<keyword evidence="3 4" id="KW-0732">Signal</keyword>
<dbReference type="EMBL" id="SJOI01000001">
    <property type="protein sequence ID" value="TCL02950.1"/>
    <property type="molecule type" value="Genomic_DNA"/>
</dbReference>
<comment type="subcellular location">
    <subcellularLocation>
        <location evidence="1">Cell envelope</location>
    </subcellularLocation>
</comment>
<feature type="chain" id="PRO_5020406212" evidence="4">
    <location>
        <begin position="21"/>
        <end position="319"/>
    </location>
</feature>
<dbReference type="PANTHER" id="PTHR46847">
    <property type="entry name" value="D-ALLOSE-BINDING PERIPLASMIC PROTEIN-RELATED"/>
    <property type="match status" value="1"/>
</dbReference>
<evidence type="ECO:0000256" key="4">
    <source>
        <dbReference type="SAM" id="SignalP"/>
    </source>
</evidence>
<gene>
    <name evidence="6" type="ORF">EZJ58_0989</name>
</gene>
<dbReference type="InterPro" id="IPR028082">
    <property type="entry name" value="Peripla_BP_I"/>
</dbReference>
<accession>A0A4R1NFQ3</accession>
<evidence type="ECO:0000256" key="3">
    <source>
        <dbReference type="ARBA" id="ARBA00022729"/>
    </source>
</evidence>
<reference evidence="6 7" key="1">
    <citation type="submission" date="2019-02" db="EMBL/GenBank/DDBJ databases">
        <title>Investigation of anaerobic lignin degradation for improved lignocellulosic biofuels.</title>
        <authorList>
            <person name="Deangelis K."/>
        </authorList>
    </citation>
    <scope>NUCLEOTIDE SEQUENCE [LARGE SCALE GENOMIC DNA]</scope>
    <source>
        <strain evidence="6 7">159R</strain>
    </source>
</reference>
<dbReference type="SUPFAM" id="SSF53822">
    <property type="entry name" value="Periplasmic binding protein-like I"/>
    <property type="match status" value="1"/>
</dbReference>
<feature type="domain" description="Periplasmic binding protein" evidence="5">
    <location>
        <begin position="26"/>
        <end position="280"/>
    </location>
</feature>
<comment type="similarity">
    <text evidence="2">Belongs to the bacterial solute-binding protein 2 family.</text>
</comment>
<dbReference type="PANTHER" id="PTHR46847:SF4">
    <property type="entry name" value="AUTOINDUCER 2-BINDING PROTEIN LSRB"/>
    <property type="match status" value="1"/>
</dbReference>
<dbReference type="CDD" id="cd20007">
    <property type="entry name" value="PBP1_ABC_sugar_binding-like"/>
    <property type="match status" value="1"/>
</dbReference>
<evidence type="ECO:0000256" key="2">
    <source>
        <dbReference type="ARBA" id="ARBA00007639"/>
    </source>
</evidence>